<comment type="caution">
    <text evidence="6">The sequence shown here is derived from an EMBL/GenBank/DDBJ whole genome shotgun (WGS) entry which is preliminary data.</text>
</comment>
<evidence type="ECO:0000256" key="3">
    <source>
        <dbReference type="ARBA" id="ARBA00014974"/>
    </source>
</evidence>
<accession>A0AAN7VCA2</accession>
<evidence type="ECO:0000256" key="2">
    <source>
        <dbReference type="ARBA" id="ARBA00012122"/>
    </source>
</evidence>
<dbReference type="InterPro" id="IPR043129">
    <property type="entry name" value="ATPase_NBD"/>
</dbReference>
<evidence type="ECO:0000313" key="7">
    <source>
        <dbReference type="Proteomes" id="UP001329430"/>
    </source>
</evidence>
<name>A0AAN7VCA2_9COLE</name>
<dbReference type="GO" id="GO:0045127">
    <property type="term" value="F:N-acetylglucosamine kinase activity"/>
    <property type="evidence" value="ECO:0007669"/>
    <property type="project" value="UniProtKB-EC"/>
</dbReference>
<dbReference type="PANTHER" id="PTHR12862:SF0">
    <property type="entry name" value="N-ACETYL-D-GLUCOSAMINE KINASE"/>
    <property type="match status" value="1"/>
</dbReference>
<dbReference type="PANTHER" id="PTHR12862">
    <property type="entry name" value="BADF TYPE ATPASE DOMAIN-CONTAINING PROTEIN"/>
    <property type="match status" value="1"/>
</dbReference>
<dbReference type="CDD" id="cd24078">
    <property type="entry name" value="ASKHA_NBD_NAGK_meta"/>
    <property type="match status" value="1"/>
</dbReference>
<evidence type="ECO:0000256" key="1">
    <source>
        <dbReference type="ARBA" id="ARBA00006198"/>
    </source>
</evidence>
<feature type="domain" description="ATPase BadF/BadG/BcrA/BcrD type" evidence="5">
    <location>
        <begin position="8"/>
        <end position="313"/>
    </location>
</feature>
<reference evidence="6 7" key="1">
    <citation type="journal article" date="2024" name="Insects">
        <title>An Improved Chromosome-Level Genome Assembly of the Firefly Pyrocoelia pectoralis.</title>
        <authorList>
            <person name="Fu X."/>
            <person name="Meyer-Rochow V.B."/>
            <person name="Ballantyne L."/>
            <person name="Zhu X."/>
        </authorList>
    </citation>
    <scope>NUCLEOTIDE SEQUENCE [LARGE SCALE GENOMIC DNA]</scope>
    <source>
        <strain evidence="6">XCY_ONT2</strain>
    </source>
</reference>
<sequence length="340" mass="37077">MVNIVIGGVEGGATHTTVVLLDSDGNILAKAKGSGTNHFLLGMTECRRRIAEFVNEAKREAGLPEDVPLTAIGLALSGCEQDETNQELVRGFLEVYPCLSERFAVGSDTEGSVASISNKGGITCIAGTGSNTMLINPDGSKIQCGGWGHILSDAGSAYGMALEGVKCYFEDNDNFKKAPYSTAALWKAIQEHFGVTSHLDLLPHFYTNFKKEHIAGLSKKLSVCASEGDELCKHIFKTAGSDLARSIAVVIEKASNELIDRECGLRVLCVGSVWLSWNLLKVGFIPFIEQQTNIRQLSLVKSTRTMAIGAAYMAADRLHIQVPRDYNQNYEEFYRYLRKV</sequence>
<dbReference type="InterPro" id="IPR002731">
    <property type="entry name" value="ATPase_BadF"/>
</dbReference>
<evidence type="ECO:0000313" key="6">
    <source>
        <dbReference type="EMBL" id="KAK5645042.1"/>
    </source>
</evidence>
<evidence type="ECO:0000256" key="4">
    <source>
        <dbReference type="ARBA" id="ARBA00031123"/>
    </source>
</evidence>
<dbReference type="InterPro" id="IPR039758">
    <property type="entry name" value="NAGK-like"/>
</dbReference>
<dbReference type="AlphaFoldDB" id="A0AAN7VCA2"/>
<dbReference type="Proteomes" id="UP001329430">
    <property type="component" value="Chromosome 4"/>
</dbReference>
<proteinExistence type="inferred from homology"/>
<protein>
    <recommendedName>
        <fullName evidence="3">N-acetyl-D-glucosamine kinase</fullName>
        <ecNumber evidence="2">2.7.1.59</ecNumber>
    </recommendedName>
    <alternativeName>
        <fullName evidence="4">GlcNAc kinase</fullName>
    </alternativeName>
</protein>
<organism evidence="6 7">
    <name type="scientific">Pyrocoelia pectoralis</name>
    <dbReference type="NCBI Taxonomy" id="417401"/>
    <lineage>
        <taxon>Eukaryota</taxon>
        <taxon>Metazoa</taxon>
        <taxon>Ecdysozoa</taxon>
        <taxon>Arthropoda</taxon>
        <taxon>Hexapoda</taxon>
        <taxon>Insecta</taxon>
        <taxon>Pterygota</taxon>
        <taxon>Neoptera</taxon>
        <taxon>Endopterygota</taxon>
        <taxon>Coleoptera</taxon>
        <taxon>Polyphaga</taxon>
        <taxon>Elateriformia</taxon>
        <taxon>Elateroidea</taxon>
        <taxon>Lampyridae</taxon>
        <taxon>Lampyrinae</taxon>
        <taxon>Pyrocoelia</taxon>
    </lineage>
</organism>
<dbReference type="Pfam" id="PF01869">
    <property type="entry name" value="BcrAD_BadFG"/>
    <property type="match status" value="1"/>
</dbReference>
<keyword evidence="7" id="KW-1185">Reference proteome</keyword>
<dbReference type="SUPFAM" id="SSF53067">
    <property type="entry name" value="Actin-like ATPase domain"/>
    <property type="match status" value="2"/>
</dbReference>
<dbReference type="EC" id="2.7.1.59" evidence="2"/>
<comment type="similarity">
    <text evidence="1">Belongs to the eukaryotic-type N-acetylglucosamine kinase family.</text>
</comment>
<gene>
    <name evidence="6" type="ORF">RI129_006342</name>
</gene>
<evidence type="ECO:0000259" key="5">
    <source>
        <dbReference type="Pfam" id="PF01869"/>
    </source>
</evidence>
<dbReference type="EMBL" id="JAVRBK010000004">
    <property type="protein sequence ID" value="KAK5645042.1"/>
    <property type="molecule type" value="Genomic_DNA"/>
</dbReference>
<dbReference type="Gene3D" id="3.30.420.40">
    <property type="match status" value="2"/>
</dbReference>